<dbReference type="InterPro" id="IPR013785">
    <property type="entry name" value="Aldolase_TIM"/>
</dbReference>
<evidence type="ECO:0000313" key="10">
    <source>
        <dbReference type="WBParaSite" id="MBELARI_LOCUS9306"/>
    </source>
</evidence>
<organism evidence="9 10">
    <name type="scientific">Mesorhabditis belari</name>
    <dbReference type="NCBI Taxonomy" id="2138241"/>
    <lineage>
        <taxon>Eukaryota</taxon>
        <taxon>Metazoa</taxon>
        <taxon>Ecdysozoa</taxon>
        <taxon>Nematoda</taxon>
        <taxon>Chromadorea</taxon>
        <taxon>Rhabditida</taxon>
        <taxon>Rhabditina</taxon>
        <taxon>Rhabditomorpha</taxon>
        <taxon>Rhabditoidea</taxon>
        <taxon>Rhabditidae</taxon>
        <taxon>Mesorhabditinae</taxon>
        <taxon>Mesorhabditis</taxon>
    </lineage>
</organism>
<dbReference type="AlphaFoldDB" id="A0AAF3FQ21"/>
<comment type="catalytic activity">
    <reaction evidence="1">
        <text>Hydrolysis of terminal, non-reducing alpha-D-galactose residues in alpha-D-galactosides, including galactose oligosaccharides, galactomannans and galactolipids.</text>
        <dbReference type="EC" id="3.2.1.22"/>
    </reaction>
</comment>
<dbReference type="PANTHER" id="PTHR11452:SF83">
    <property type="entry name" value="ALPHA-GALACTOSIDASE"/>
    <property type="match status" value="1"/>
</dbReference>
<dbReference type="GO" id="GO:0009311">
    <property type="term" value="P:oligosaccharide metabolic process"/>
    <property type="evidence" value="ECO:0007669"/>
    <property type="project" value="TreeGrafter"/>
</dbReference>
<feature type="domain" description="Alpha galactosidase C-terminal" evidence="8">
    <location>
        <begin position="223"/>
        <end position="294"/>
    </location>
</feature>
<dbReference type="PANTHER" id="PTHR11452">
    <property type="entry name" value="ALPHA-GALACTOSIDASE/ALPHA-N-ACETYLGALACTOSAMINIDASE"/>
    <property type="match status" value="1"/>
</dbReference>
<comment type="similarity">
    <text evidence="2 7">Belongs to the glycosyl hydrolase 27 family.</text>
</comment>
<name>A0AAF3FQ21_9BILA</name>
<evidence type="ECO:0000259" key="8">
    <source>
        <dbReference type="Pfam" id="PF17801"/>
    </source>
</evidence>
<protein>
    <recommendedName>
        <fullName evidence="3 7">Alpha-galactosidase</fullName>
        <ecNumber evidence="7">3.2.1.-</ecNumber>
    </recommendedName>
</protein>
<dbReference type="InterPro" id="IPR013780">
    <property type="entry name" value="Glyco_hydro_b"/>
</dbReference>
<evidence type="ECO:0000313" key="9">
    <source>
        <dbReference type="Proteomes" id="UP000887575"/>
    </source>
</evidence>
<dbReference type="InterPro" id="IPR041233">
    <property type="entry name" value="Melibiase_C"/>
</dbReference>
<dbReference type="Pfam" id="PF17801">
    <property type="entry name" value="Melibiase_C"/>
    <property type="match status" value="1"/>
</dbReference>
<evidence type="ECO:0000256" key="6">
    <source>
        <dbReference type="ARBA" id="ARBA00023295"/>
    </source>
</evidence>
<accession>A0AAF3FQ21</accession>
<keyword evidence="7" id="KW-1015">Disulfide bond</keyword>
<dbReference type="Gene3D" id="2.60.40.1180">
    <property type="entry name" value="Golgi alpha-mannosidase II"/>
    <property type="match status" value="1"/>
</dbReference>
<dbReference type="EC" id="3.2.1.-" evidence="7"/>
<dbReference type="GO" id="GO:0016139">
    <property type="term" value="P:glycoside catabolic process"/>
    <property type="evidence" value="ECO:0007669"/>
    <property type="project" value="TreeGrafter"/>
</dbReference>
<comment type="subunit">
    <text evidence="7">Homodimer.</text>
</comment>
<dbReference type="SUPFAM" id="SSF51011">
    <property type="entry name" value="Glycosyl hydrolase domain"/>
    <property type="match status" value="1"/>
</dbReference>
<dbReference type="InterPro" id="IPR017853">
    <property type="entry name" value="GH"/>
</dbReference>
<sequence>MHDRGLNFGIYEDYGTKTCGGFPGSYGYVEKDAQTFAEWDVDYLKLDGCNIDEEKMPAGYAQMERALNATGRQIVYSCSWPAYLIDHPEKVDYKLIGKSCNLWRNFDDINSSWGSIRSIIDYYDHNQDKHIPSHGPGHWHDPDMLVIGNSGITEDMAITQMSIWSIWSAPLIMSNDLRTIAPKFAQILQNRDVIAINQDPLGIMGRLVANTTDIGVYAKQVLPGDGQSYSYAVAVFNRNTNYAQDVSFYLKDIGLKSSSGYLVEDLWDGVKYGILRPDDKFSTRVRPTSTTLIKATLVDTIHKKPQLLSNSVRSAYNRV</sequence>
<evidence type="ECO:0000256" key="5">
    <source>
        <dbReference type="ARBA" id="ARBA00022801"/>
    </source>
</evidence>
<evidence type="ECO:0000256" key="1">
    <source>
        <dbReference type="ARBA" id="ARBA00001255"/>
    </source>
</evidence>
<dbReference type="SUPFAM" id="SSF51445">
    <property type="entry name" value="(Trans)glycosidases"/>
    <property type="match status" value="1"/>
</dbReference>
<reference evidence="10" key="1">
    <citation type="submission" date="2024-02" db="UniProtKB">
        <authorList>
            <consortium name="WormBaseParasite"/>
        </authorList>
    </citation>
    <scope>IDENTIFICATION</scope>
</reference>
<dbReference type="GO" id="GO:0005737">
    <property type="term" value="C:cytoplasm"/>
    <property type="evidence" value="ECO:0007669"/>
    <property type="project" value="TreeGrafter"/>
</dbReference>
<dbReference type="WBParaSite" id="MBELARI_LOCUS9306">
    <property type="protein sequence ID" value="MBELARI_LOCUS9306"/>
    <property type="gene ID" value="MBELARI_LOCUS9306"/>
</dbReference>
<dbReference type="CDD" id="cd14792">
    <property type="entry name" value="GH27"/>
    <property type="match status" value="1"/>
</dbReference>
<keyword evidence="5 7" id="KW-0378">Hydrolase</keyword>
<evidence type="ECO:0000256" key="2">
    <source>
        <dbReference type="ARBA" id="ARBA00009743"/>
    </source>
</evidence>
<dbReference type="Proteomes" id="UP000887575">
    <property type="component" value="Unassembled WGS sequence"/>
</dbReference>
<dbReference type="InterPro" id="IPR002241">
    <property type="entry name" value="Glyco_hydro_27"/>
</dbReference>
<dbReference type="Pfam" id="PF16499">
    <property type="entry name" value="Melibiase_2"/>
    <property type="match status" value="1"/>
</dbReference>
<keyword evidence="9" id="KW-1185">Reference proteome</keyword>
<evidence type="ECO:0000256" key="4">
    <source>
        <dbReference type="ARBA" id="ARBA00022729"/>
    </source>
</evidence>
<dbReference type="Gene3D" id="3.20.20.70">
    <property type="entry name" value="Aldolase class I"/>
    <property type="match status" value="1"/>
</dbReference>
<keyword evidence="4" id="KW-0732">Signal</keyword>
<dbReference type="PRINTS" id="PR00740">
    <property type="entry name" value="GLHYDRLASE27"/>
</dbReference>
<evidence type="ECO:0000256" key="3">
    <source>
        <dbReference type="ARBA" id="ARBA00012755"/>
    </source>
</evidence>
<keyword evidence="6 7" id="KW-0326">Glycosidase</keyword>
<evidence type="ECO:0000256" key="7">
    <source>
        <dbReference type="RuleBase" id="RU361168"/>
    </source>
</evidence>
<proteinExistence type="inferred from homology"/>
<dbReference type="GO" id="GO:0004557">
    <property type="term" value="F:alpha-galactosidase activity"/>
    <property type="evidence" value="ECO:0007669"/>
    <property type="project" value="UniProtKB-EC"/>
</dbReference>